<reference evidence="4 5" key="1">
    <citation type="submission" date="2014-11" db="EMBL/GenBank/DDBJ databases">
        <authorList>
            <person name="Zhu J."/>
            <person name="Qi W."/>
            <person name="Song R."/>
        </authorList>
    </citation>
    <scope>NUCLEOTIDE SEQUENCE [LARGE SCALE GENOMIC DNA]</scope>
</reference>
<dbReference type="Gene3D" id="2.120.10.80">
    <property type="entry name" value="Kelch-type beta propeller"/>
    <property type="match status" value="2"/>
</dbReference>
<gene>
    <name evidence="4" type="ORF">Vbra_11763</name>
</gene>
<name>A0A0G4EHF9_VITBC</name>
<keyword evidence="2" id="KW-0677">Repeat</keyword>
<protein>
    <recommendedName>
        <fullName evidence="6">Galactose oxidase</fullName>
    </recommendedName>
</protein>
<dbReference type="PhylomeDB" id="A0A0G4EHF9"/>
<dbReference type="OrthoDB" id="432528at2759"/>
<dbReference type="VEuPathDB" id="CryptoDB:Vbra_11763"/>
<evidence type="ECO:0000256" key="3">
    <source>
        <dbReference type="SAM" id="MobiDB-lite"/>
    </source>
</evidence>
<sequence>MAALEDAAAQVHPYLDGIELLKGPDKVSKALRDTVNAGDGLWQTQYHRSFRSSTIRMVQGASHFPPPATHTSRSSPAPTGQSAHSRRYTPLPDNDYRTAYERANKVATMGSRGCGVSALQWGRATCQWRPEMARSRPCLFMMGDYLYVFGGVIADANYKTDLWRLSIKSLLSKGKYDWQECAVDGTPPAASDSMTLTCIHIPSPATPTSLSEPELPQRYFACGGPASPNDTRPKETFWGVLEIRKEAKEAAEGVVRGEGEGGEGSEHRYEWVTRERLNCQQVEWKMQRRSRSRVNMYIDPWPLDRMYSSSTFVPIRSPEHPHGFVLLFGGRDLSYRETSNVHTIVDVAKWIFDESFPNPGPLPRLNHTATLVRDRFVFIIGGEEREYESAGGDNIAWFDNQSGWLKNVVIFDGLSKSWVAFEDLPWVCKPMAKFSISHRGRAKLKAHKGGGFKIRMRTAPSVTTLRNKDAIVPAVDGHFNDVFGGFHEEWDDKGHPLARVGSDLAFERHTAVLAGDKIVLMTGYCERTSSGERRGGTRTVIFDTVTGRFTTPSFAPPPTPHTLPYQGPATNAAAAVWTGSEVIVYGGATMLHPMYDFHYHPPDSCCPSESSCSDDESETESSLSDGFGYKYKFPHYRPKYRKGEFVTDDFYDDEFEDFTRHGQPKDATISVLGVIDGKTGQQLVPVDRQQEVSSFSDRYATDSAWWQEFHLDDAATEALIDERWEAFRAQRRQEALMDRETRGEQEGEGDSDSAEEESHDSKVFGQERRPTRFQLITKFYPRIGTVRSDYVLSSRGALPVSVPAPDKSSSGSSSDTNKKVSKMQPKGGSSGSDDCDIDANGDGGGGCHYWGGEEGGIACWLWDGGEGMK</sequence>
<feature type="region of interest" description="Disordered" evidence="3">
    <location>
        <begin position="735"/>
        <end position="767"/>
    </location>
</feature>
<feature type="region of interest" description="Disordered" evidence="3">
    <location>
        <begin position="800"/>
        <end position="837"/>
    </location>
</feature>
<dbReference type="InterPro" id="IPR015915">
    <property type="entry name" value="Kelch-typ_b-propeller"/>
</dbReference>
<keyword evidence="1" id="KW-0880">Kelch repeat</keyword>
<accession>A0A0G4EHF9</accession>
<dbReference type="EMBL" id="CDMY01000227">
    <property type="protein sequence ID" value="CEL95333.1"/>
    <property type="molecule type" value="Genomic_DNA"/>
</dbReference>
<dbReference type="SUPFAM" id="SSF117281">
    <property type="entry name" value="Kelch motif"/>
    <property type="match status" value="1"/>
</dbReference>
<feature type="compositionally biased region" description="Polar residues" evidence="3">
    <location>
        <begin position="69"/>
        <end position="83"/>
    </location>
</feature>
<dbReference type="Proteomes" id="UP000041254">
    <property type="component" value="Unassembled WGS sequence"/>
</dbReference>
<dbReference type="PANTHER" id="PTHR46093:SF18">
    <property type="entry name" value="FIBRONECTIN TYPE-III DOMAIN-CONTAINING PROTEIN"/>
    <property type="match status" value="1"/>
</dbReference>
<evidence type="ECO:0000313" key="5">
    <source>
        <dbReference type="Proteomes" id="UP000041254"/>
    </source>
</evidence>
<organism evidence="4 5">
    <name type="scientific">Vitrella brassicaformis (strain CCMP3155)</name>
    <dbReference type="NCBI Taxonomy" id="1169540"/>
    <lineage>
        <taxon>Eukaryota</taxon>
        <taxon>Sar</taxon>
        <taxon>Alveolata</taxon>
        <taxon>Colpodellida</taxon>
        <taxon>Vitrellaceae</taxon>
        <taxon>Vitrella</taxon>
    </lineage>
</organism>
<feature type="compositionally biased region" description="Acidic residues" evidence="3">
    <location>
        <begin position="746"/>
        <end position="758"/>
    </location>
</feature>
<feature type="compositionally biased region" description="Basic and acidic residues" evidence="3">
    <location>
        <begin position="735"/>
        <end position="745"/>
    </location>
</feature>
<proteinExistence type="predicted"/>
<evidence type="ECO:0000313" key="4">
    <source>
        <dbReference type="EMBL" id="CEL95333.1"/>
    </source>
</evidence>
<dbReference type="AlphaFoldDB" id="A0A0G4EHF9"/>
<evidence type="ECO:0000256" key="2">
    <source>
        <dbReference type="ARBA" id="ARBA00022737"/>
    </source>
</evidence>
<dbReference type="InParanoid" id="A0A0G4EHF9"/>
<evidence type="ECO:0000256" key="1">
    <source>
        <dbReference type="ARBA" id="ARBA00022441"/>
    </source>
</evidence>
<dbReference type="PANTHER" id="PTHR46093">
    <property type="entry name" value="ACYL-COA-BINDING DOMAIN-CONTAINING PROTEIN 5"/>
    <property type="match status" value="1"/>
</dbReference>
<evidence type="ECO:0008006" key="6">
    <source>
        <dbReference type="Google" id="ProtNLM"/>
    </source>
</evidence>
<feature type="region of interest" description="Disordered" evidence="3">
    <location>
        <begin position="61"/>
        <end position="94"/>
    </location>
</feature>
<keyword evidence="5" id="KW-1185">Reference proteome</keyword>